<protein>
    <submittedName>
        <fullName evidence="3">Nickel-dependent lactate racemase</fullName>
    </submittedName>
</protein>
<sequence length="417" mass="46522">MKLKYGAEKVNLNMERLGEQVEVLLPNEREGLVDPLETIEDCLEDPIASSSLEQLLAEKSPNNVVIVVNDVSRLTPYEYMLPPLLNVLHKAGINKEEITFIIATGIHDPNTEEQNRRIFGDDIVDNYRLISHDPDNDLVDMGKLDTGNSFYLNREVLEADFLITTGVITPHYFAGFSGGRKSILPGVAGRDTIQNNHAHMVNLVGNLPRIEDNPVSLEMIEAARKAEVDFILNVVTNSKKEIVEVVAGDLEAAWYQGVSVSAEMYHVPIKHKADIAIVSAGGYPKDINIYQAQKALDNADYAVKDGGIIVLLAECRAGLGEDVFEEWLNNSKKPEDNVERIREKFVIGGHKAFAISKVVLNKEFILISEFNQEFTELMFAKKMDSLDDVLSYIEDKYNDQYSTIIMPQGGLTVAIIE</sequence>
<dbReference type="RefSeq" id="WP_134116501.1">
    <property type="nucleotide sequence ID" value="NZ_SOEG01000011.1"/>
</dbReference>
<comment type="caution">
    <text evidence="3">The sequence shown here is derived from an EMBL/GenBank/DDBJ whole genome shotgun (WGS) entry which is preliminary data.</text>
</comment>
<dbReference type="InterPro" id="IPR047926">
    <property type="entry name" value="Ni_dep_LarA"/>
</dbReference>
<dbReference type="GO" id="GO:0050043">
    <property type="term" value="F:lactate racemase activity"/>
    <property type="evidence" value="ECO:0007669"/>
    <property type="project" value="InterPro"/>
</dbReference>
<dbReference type="AlphaFoldDB" id="A0A4R8H126"/>
<dbReference type="NCBIfam" id="NF033504">
    <property type="entry name" value="Ni_dep_LarA"/>
    <property type="match status" value="1"/>
</dbReference>
<dbReference type="PANTHER" id="PTHR33171:SF17">
    <property type="entry name" value="LARA-LIKE N-TERMINAL DOMAIN-CONTAINING PROTEIN"/>
    <property type="match status" value="1"/>
</dbReference>
<reference evidence="3 4" key="1">
    <citation type="submission" date="2019-03" db="EMBL/GenBank/DDBJ databases">
        <title>Subsurface microbial communities from deep shales in Ohio and West Virginia, USA.</title>
        <authorList>
            <person name="Wrighton K."/>
        </authorList>
    </citation>
    <scope>NUCLEOTIDE SEQUENCE [LARGE SCALE GENOMIC DNA]</scope>
    <source>
        <strain evidence="3 4">MSL 6dP</strain>
    </source>
</reference>
<dbReference type="Pfam" id="PF21113">
    <property type="entry name" value="LarA_C"/>
    <property type="match status" value="1"/>
</dbReference>
<dbReference type="EMBL" id="SOEG01000011">
    <property type="protein sequence ID" value="TDX51665.1"/>
    <property type="molecule type" value="Genomic_DNA"/>
</dbReference>
<dbReference type="STRING" id="926561.GCA_000379025_01290"/>
<evidence type="ECO:0000259" key="2">
    <source>
        <dbReference type="Pfam" id="PF21113"/>
    </source>
</evidence>
<name>A0A4R8H126_9FIRM</name>
<dbReference type="InterPro" id="IPR048068">
    <property type="entry name" value="LarA-like"/>
</dbReference>
<gene>
    <name evidence="3" type="ORF">C7959_11161</name>
</gene>
<evidence type="ECO:0000259" key="1">
    <source>
        <dbReference type="Pfam" id="PF09861"/>
    </source>
</evidence>
<accession>A0A4R8H126</accession>
<dbReference type="InterPro" id="IPR048520">
    <property type="entry name" value="LarA_C"/>
</dbReference>
<dbReference type="PANTHER" id="PTHR33171">
    <property type="entry name" value="LAR_N DOMAIN-CONTAINING PROTEIN"/>
    <property type="match status" value="1"/>
</dbReference>
<dbReference type="InterPro" id="IPR018657">
    <property type="entry name" value="LarA-like_N"/>
</dbReference>
<keyword evidence="4" id="KW-1185">Reference proteome</keyword>
<feature type="domain" description="LarA-like N-terminal" evidence="1">
    <location>
        <begin position="5"/>
        <end position="201"/>
    </location>
</feature>
<dbReference type="Gene3D" id="3.90.226.30">
    <property type="match status" value="1"/>
</dbReference>
<proteinExistence type="predicted"/>
<organism evidence="3 4">
    <name type="scientific">Orenia marismortui</name>
    <dbReference type="NCBI Taxonomy" id="46469"/>
    <lineage>
        <taxon>Bacteria</taxon>
        <taxon>Bacillati</taxon>
        <taxon>Bacillota</taxon>
        <taxon>Clostridia</taxon>
        <taxon>Halanaerobiales</taxon>
        <taxon>Halobacteroidaceae</taxon>
        <taxon>Orenia</taxon>
    </lineage>
</organism>
<dbReference type="Pfam" id="PF09861">
    <property type="entry name" value="Lar_N"/>
    <property type="match status" value="1"/>
</dbReference>
<feature type="domain" description="Lactate racemase C-terminal" evidence="2">
    <location>
        <begin position="271"/>
        <end position="409"/>
    </location>
</feature>
<dbReference type="Proteomes" id="UP000295832">
    <property type="component" value="Unassembled WGS sequence"/>
</dbReference>
<evidence type="ECO:0000313" key="3">
    <source>
        <dbReference type="EMBL" id="TDX51665.1"/>
    </source>
</evidence>
<dbReference type="InterPro" id="IPR043166">
    <property type="entry name" value="LarA-like_C"/>
</dbReference>
<dbReference type="Gene3D" id="3.40.50.11440">
    <property type="match status" value="1"/>
</dbReference>
<evidence type="ECO:0000313" key="4">
    <source>
        <dbReference type="Proteomes" id="UP000295832"/>
    </source>
</evidence>